<dbReference type="PROSITE" id="PS51257">
    <property type="entry name" value="PROKAR_LIPOPROTEIN"/>
    <property type="match status" value="1"/>
</dbReference>
<proteinExistence type="predicted"/>
<dbReference type="Proteomes" id="UP000074119">
    <property type="component" value="Chromosome"/>
</dbReference>
<accession>A0A127M5S3</accession>
<gene>
    <name evidence="1" type="ORF">AZF00_09855</name>
</gene>
<protein>
    <submittedName>
        <fullName evidence="1">Uncharacterized protein</fullName>
    </submittedName>
</protein>
<dbReference type="KEGG" id="zal:AZF00_09855"/>
<organism evidence="1 2">
    <name type="scientific">Zhongshania aliphaticivorans</name>
    <dbReference type="NCBI Taxonomy" id="1470434"/>
    <lineage>
        <taxon>Bacteria</taxon>
        <taxon>Pseudomonadati</taxon>
        <taxon>Pseudomonadota</taxon>
        <taxon>Gammaproteobacteria</taxon>
        <taxon>Cellvibrionales</taxon>
        <taxon>Spongiibacteraceae</taxon>
        <taxon>Zhongshania</taxon>
    </lineage>
</organism>
<sequence length="136" mass="14969">MRLVVIVGLYHVLTACQARESVQSVMPVAGKQIVEKVAVLAEESPSPRGSAVVPIPVLDLSLPRATGTVIQDIWDDGARSRYRVGEWFNTDASRKDARLKVKSKLLLKEATELEYSFSSFADSVNGAEVGFEYKTR</sequence>
<evidence type="ECO:0000313" key="2">
    <source>
        <dbReference type="Proteomes" id="UP000074119"/>
    </source>
</evidence>
<reference evidence="1 2" key="1">
    <citation type="submission" date="2015-12" db="EMBL/GenBank/DDBJ databases">
        <authorList>
            <person name="Shamseldin A."/>
            <person name="Moawad H."/>
            <person name="Abd El-Rahim W.M."/>
            <person name="Sadowsky M.J."/>
        </authorList>
    </citation>
    <scope>NUCLEOTIDE SEQUENCE [LARGE SCALE GENOMIC DNA]</scope>
    <source>
        <strain evidence="1 2">SM2</strain>
    </source>
</reference>
<evidence type="ECO:0000313" key="1">
    <source>
        <dbReference type="EMBL" id="AMO68582.1"/>
    </source>
</evidence>
<dbReference type="AlphaFoldDB" id="A0A127M5S3"/>
<dbReference type="RefSeq" id="WP_040803167.1">
    <property type="nucleotide sequence ID" value="NZ_CP014544.1"/>
</dbReference>
<name>A0A127M5S3_9GAMM</name>
<dbReference type="EMBL" id="CP014544">
    <property type="protein sequence ID" value="AMO68582.1"/>
    <property type="molecule type" value="Genomic_DNA"/>
</dbReference>